<dbReference type="InterPro" id="IPR057670">
    <property type="entry name" value="SH3_retrovirus"/>
</dbReference>
<dbReference type="InterPro" id="IPR054722">
    <property type="entry name" value="PolX-like_BBD"/>
</dbReference>
<dbReference type="GO" id="GO:0008270">
    <property type="term" value="F:zinc ion binding"/>
    <property type="evidence" value="ECO:0007669"/>
    <property type="project" value="UniProtKB-KW"/>
</dbReference>
<evidence type="ECO:0000256" key="3">
    <source>
        <dbReference type="SAM" id="MobiDB-lite"/>
    </source>
</evidence>
<feature type="domain" description="CCHC-type" evidence="4">
    <location>
        <begin position="176"/>
        <end position="191"/>
    </location>
</feature>
<gene>
    <name evidence="5" type="ORF">PUN28_000506</name>
</gene>
<evidence type="ECO:0000259" key="4">
    <source>
        <dbReference type="PROSITE" id="PS50158"/>
    </source>
</evidence>
<dbReference type="InterPro" id="IPR043502">
    <property type="entry name" value="DNA/RNA_pol_sf"/>
</dbReference>
<keyword evidence="1" id="KW-0645">Protease</keyword>
<feature type="compositionally biased region" description="Basic and acidic residues" evidence="3">
    <location>
        <begin position="149"/>
        <end position="166"/>
    </location>
</feature>
<organism evidence="5 6">
    <name type="scientific">Cardiocondyla obscurior</name>
    <dbReference type="NCBI Taxonomy" id="286306"/>
    <lineage>
        <taxon>Eukaryota</taxon>
        <taxon>Metazoa</taxon>
        <taxon>Ecdysozoa</taxon>
        <taxon>Arthropoda</taxon>
        <taxon>Hexapoda</taxon>
        <taxon>Insecta</taxon>
        <taxon>Pterygota</taxon>
        <taxon>Neoptera</taxon>
        <taxon>Endopterygota</taxon>
        <taxon>Hymenoptera</taxon>
        <taxon>Apocrita</taxon>
        <taxon>Aculeata</taxon>
        <taxon>Formicoidea</taxon>
        <taxon>Formicidae</taxon>
        <taxon>Myrmicinae</taxon>
        <taxon>Cardiocondyla</taxon>
    </lineage>
</organism>
<feature type="region of interest" description="Disordered" evidence="3">
    <location>
        <begin position="688"/>
        <end position="715"/>
    </location>
</feature>
<dbReference type="GO" id="GO:0003676">
    <property type="term" value="F:nucleic acid binding"/>
    <property type="evidence" value="ECO:0007669"/>
    <property type="project" value="InterPro"/>
</dbReference>
<keyword evidence="1" id="KW-0064">Aspartyl protease</keyword>
<feature type="compositionally biased region" description="Basic and acidic residues" evidence="3">
    <location>
        <begin position="128"/>
        <end position="141"/>
    </location>
</feature>
<keyword evidence="2" id="KW-0479">Metal-binding</keyword>
<dbReference type="Gene3D" id="4.10.60.10">
    <property type="entry name" value="Zinc finger, CCHC-type"/>
    <property type="match status" value="1"/>
</dbReference>
<feature type="compositionally biased region" description="Acidic residues" evidence="3">
    <location>
        <begin position="430"/>
        <end position="452"/>
    </location>
</feature>
<dbReference type="PANTHER" id="PTHR11439:SF483">
    <property type="entry name" value="PEPTIDE SYNTHASE GLIP-LIKE, PUTATIVE (AFU_ORTHOLOGUE AFUA_3G12920)-RELATED"/>
    <property type="match status" value="1"/>
</dbReference>
<feature type="region of interest" description="Disordered" evidence="3">
    <location>
        <begin position="128"/>
        <end position="167"/>
    </location>
</feature>
<dbReference type="GO" id="GO:0071897">
    <property type="term" value="P:DNA biosynthetic process"/>
    <property type="evidence" value="ECO:0007669"/>
    <property type="project" value="UniProtKB-ARBA"/>
</dbReference>
<proteinExistence type="predicted"/>
<keyword evidence="1" id="KW-0378">Hydrolase</keyword>
<dbReference type="Pfam" id="PF25597">
    <property type="entry name" value="SH3_retrovirus"/>
    <property type="match status" value="1"/>
</dbReference>
<feature type="compositionally biased region" description="Basic and acidic residues" evidence="3">
    <location>
        <begin position="416"/>
        <end position="429"/>
    </location>
</feature>
<sequence length="941" mass="107607">MKSVLVFNDLWKYTEGTEIKPTADAQDWIRKDSKALALINLSITHSQLNHVKKATTSKEAWDGLKAVFESRGPVRKAALYKQLQRMEKRPSITMTQYFENFSVAIESRDEIPTLENLKIKLIEEEARQSDRVPKTSEDHNNNDALLAKGRSERSKWSNAKPKDSHTKASAVKFSGKCFNCGKSGHMSRFCKAKPKRSEANDATEAMTAIACKAEIINKSNTWYLDSGATRHMCNNEIHTASEHFVESGGRGDIKLDAKSNRQLINQVKLKNALYVPELRNNLLSVSSITDNGYTVKFEKDRATVNRKNGSCLDSITPFEAWTQRKPYVGFFRTIGSKTIALNKNQRGKKFQPKGDEYLLVGYSEESKAYRLWKPGTKTVIKARDVKFFERIESSPPESSTGKVFTTPNIFIEMSDEEVHNEDVENKVREDSEESNEENLEDESDFQTAESEENEPRRGPGPAMKKEYNTLQENKTWTLVPRPADKKILTNRWVFKTKVVQDSEIKKYKARLVARGNTQEWGVDYEEVFAPVARYETIRTLLAASVNEEMYVHQMDVISAYVQGELNDEIYMEQPEMFVKHGHEEKVCKLLKSLYGLKQSGREWYKKLDNYITKIGGKHDLILASKRMDKLKGVKSKMKAMFKMVDLGQINNVLGISVQREGTTGRIYLSQKKYIEDLIEKCDMKQAKEASTPIEPNLKITKEASPSTEEERQEMKNRPYRELIGGLIYLANATRPDISFAAATLSRFCTDPGRDHWLIAKRVLRYLKATSHYRISYTKDEEHLKAYSDSDWAGDIDDRKSCSGNVLMLAMGPISWKSRKQASVALSTMEAEYAALSEVSREVVYLKRLLIHMGFEKYVTSPINVFCDNQSAIELSKNAVFHKRSKHIDISFHFTRELVDKKEIVIHYLQTDSMLADILTKSLTKCKHEKCIQMLNLSSNIC</sequence>
<dbReference type="PROSITE" id="PS50158">
    <property type="entry name" value="ZF_CCHC"/>
    <property type="match status" value="1"/>
</dbReference>
<name>A0AAW2H0A1_9HYME</name>
<dbReference type="InterPro" id="IPR001878">
    <property type="entry name" value="Znf_CCHC"/>
</dbReference>
<dbReference type="Pfam" id="PF22936">
    <property type="entry name" value="Pol_BBD"/>
    <property type="match status" value="1"/>
</dbReference>
<dbReference type="InterPro" id="IPR013103">
    <property type="entry name" value="RVT_2"/>
</dbReference>
<keyword evidence="2" id="KW-0863">Zinc-finger</keyword>
<feature type="compositionally biased region" description="Basic and acidic residues" evidence="3">
    <location>
        <begin position="453"/>
        <end position="464"/>
    </location>
</feature>
<keyword evidence="6" id="KW-1185">Reference proteome</keyword>
<dbReference type="Pfam" id="PF07727">
    <property type="entry name" value="RVT_2"/>
    <property type="match status" value="2"/>
</dbReference>
<accession>A0AAW2H0A1</accession>
<comment type="caution">
    <text evidence="5">The sequence shown here is derived from an EMBL/GenBank/DDBJ whole genome shotgun (WGS) entry which is preliminary data.</text>
</comment>
<dbReference type="GO" id="GO:0004190">
    <property type="term" value="F:aspartic-type endopeptidase activity"/>
    <property type="evidence" value="ECO:0007669"/>
    <property type="project" value="UniProtKB-KW"/>
</dbReference>
<dbReference type="CDD" id="cd09272">
    <property type="entry name" value="RNase_HI_RT_Ty1"/>
    <property type="match status" value="1"/>
</dbReference>
<dbReference type="EMBL" id="JADYXP020000001">
    <property type="protein sequence ID" value="KAL0132846.1"/>
    <property type="molecule type" value="Genomic_DNA"/>
</dbReference>
<dbReference type="Proteomes" id="UP001430953">
    <property type="component" value="Unassembled WGS sequence"/>
</dbReference>
<dbReference type="InterPro" id="IPR036875">
    <property type="entry name" value="Znf_CCHC_sf"/>
</dbReference>
<keyword evidence="2" id="KW-0862">Zinc</keyword>
<evidence type="ECO:0000256" key="1">
    <source>
        <dbReference type="ARBA" id="ARBA00022750"/>
    </source>
</evidence>
<dbReference type="PANTHER" id="PTHR11439">
    <property type="entry name" value="GAG-POL-RELATED RETROTRANSPOSON"/>
    <property type="match status" value="1"/>
</dbReference>
<evidence type="ECO:0000313" key="5">
    <source>
        <dbReference type="EMBL" id="KAL0132846.1"/>
    </source>
</evidence>
<dbReference type="Pfam" id="PF14223">
    <property type="entry name" value="Retrotran_gag_2"/>
    <property type="match status" value="1"/>
</dbReference>
<protein>
    <recommendedName>
        <fullName evidence="4">CCHC-type domain-containing protein</fullName>
    </recommendedName>
</protein>
<dbReference type="SMART" id="SM00343">
    <property type="entry name" value="ZnF_C2HC"/>
    <property type="match status" value="1"/>
</dbReference>
<dbReference type="SUPFAM" id="SSF56672">
    <property type="entry name" value="DNA/RNA polymerases"/>
    <property type="match status" value="1"/>
</dbReference>
<evidence type="ECO:0000256" key="2">
    <source>
        <dbReference type="PROSITE-ProRule" id="PRU00047"/>
    </source>
</evidence>
<evidence type="ECO:0000313" key="6">
    <source>
        <dbReference type="Proteomes" id="UP001430953"/>
    </source>
</evidence>
<dbReference type="AlphaFoldDB" id="A0AAW2H0A1"/>
<dbReference type="SUPFAM" id="SSF57756">
    <property type="entry name" value="Retrovirus zinc finger-like domains"/>
    <property type="match status" value="1"/>
</dbReference>
<feature type="region of interest" description="Disordered" evidence="3">
    <location>
        <begin position="414"/>
        <end position="464"/>
    </location>
</feature>
<dbReference type="Pfam" id="PF00098">
    <property type="entry name" value="zf-CCHC"/>
    <property type="match status" value="1"/>
</dbReference>
<reference evidence="5 6" key="1">
    <citation type="submission" date="2023-03" db="EMBL/GenBank/DDBJ databases">
        <title>High recombination rates correlate with genetic variation in Cardiocondyla obscurior ants.</title>
        <authorList>
            <person name="Errbii M."/>
        </authorList>
    </citation>
    <scope>NUCLEOTIDE SEQUENCE [LARGE SCALE GENOMIC DNA]</scope>
    <source>
        <strain evidence="5">Alpha-2009</strain>
        <tissue evidence="5">Whole body</tissue>
    </source>
</reference>